<gene>
    <name evidence="2" type="ORF">MEDL_44123</name>
</gene>
<comment type="caution">
    <text evidence="2">The sequence shown here is derived from an EMBL/GenBank/DDBJ whole genome shotgun (WGS) entry which is preliminary data.</text>
</comment>
<dbReference type="Gene3D" id="2.40.10.500">
    <property type="match status" value="1"/>
</dbReference>
<dbReference type="Pfam" id="PF01436">
    <property type="entry name" value="NHL"/>
    <property type="match status" value="1"/>
</dbReference>
<dbReference type="Gene3D" id="2.120.10.30">
    <property type="entry name" value="TolB, C-terminal domain"/>
    <property type="match status" value="1"/>
</dbReference>
<dbReference type="InterPro" id="IPR011042">
    <property type="entry name" value="6-blade_b-propeller_TolB-like"/>
</dbReference>
<evidence type="ECO:0000313" key="3">
    <source>
        <dbReference type="Proteomes" id="UP000683360"/>
    </source>
</evidence>
<reference evidence="2" key="1">
    <citation type="submission" date="2021-03" db="EMBL/GenBank/DDBJ databases">
        <authorList>
            <person name="Bekaert M."/>
        </authorList>
    </citation>
    <scope>NUCLEOTIDE SEQUENCE</scope>
</reference>
<dbReference type="InterPro" id="IPR001258">
    <property type="entry name" value="NHL_repeat"/>
</dbReference>
<organism evidence="2 3">
    <name type="scientific">Mytilus edulis</name>
    <name type="common">Blue mussel</name>
    <dbReference type="NCBI Taxonomy" id="6550"/>
    <lineage>
        <taxon>Eukaryota</taxon>
        <taxon>Metazoa</taxon>
        <taxon>Spiralia</taxon>
        <taxon>Lophotrochozoa</taxon>
        <taxon>Mollusca</taxon>
        <taxon>Bivalvia</taxon>
        <taxon>Autobranchia</taxon>
        <taxon>Pteriomorphia</taxon>
        <taxon>Mytilida</taxon>
        <taxon>Mytiloidea</taxon>
        <taxon>Mytilidae</taxon>
        <taxon>Mytilinae</taxon>
        <taxon>Mytilus</taxon>
    </lineage>
</organism>
<keyword evidence="3" id="KW-1185">Reference proteome</keyword>
<accession>A0A8S3TCM0</accession>
<evidence type="ECO:0000256" key="1">
    <source>
        <dbReference type="ARBA" id="ARBA00022737"/>
    </source>
</evidence>
<dbReference type="EMBL" id="CAJPWZ010002140">
    <property type="protein sequence ID" value="CAG2231317.1"/>
    <property type="molecule type" value="Genomic_DNA"/>
</dbReference>
<sequence>MDTKRVIKTYYINSLCTGISYSEKRLILCSAEKGILELNQHDGSVKTIVSDTMDHFSHITLLGDNIYYRKPNNNSVICCDIQGNIQWTFQNPTPFRPFGVTVDTDGNVYVACNNSHNVVVISSDGKQQKQLLSSKDGVEVPNGLIYDRHNNQLLVTYYFQGAVLYNVT</sequence>
<dbReference type="Proteomes" id="UP000683360">
    <property type="component" value="Unassembled WGS sequence"/>
</dbReference>
<dbReference type="AlphaFoldDB" id="A0A8S3TCM0"/>
<dbReference type="SUPFAM" id="SSF63825">
    <property type="entry name" value="YWTD domain"/>
    <property type="match status" value="1"/>
</dbReference>
<name>A0A8S3TCM0_MYTED</name>
<keyword evidence="1" id="KW-0677">Repeat</keyword>
<dbReference type="OrthoDB" id="6119439at2759"/>
<proteinExistence type="predicted"/>
<protein>
    <submittedName>
        <fullName evidence="2">Uncharacterized protein</fullName>
    </submittedName>
</protein>
<evidence type="ECO:0000313" key="2">
    <source>
        <dbReference type="EMBL" id="CAG2231317.1"/>
    </source>
</evidence>